<protein>
    <submittedName>
        <fullName evidence="2">Uncharacterized protein</fullName>
    </submittedName>
</protein>
<dbReference type="Proteomes" id="UP001175000">
    <property type="component" value="Unassembled WGS sequence"/>
</dbReference>
<keyword evidence="3" id="KW-1185">Reference proteome</keyword>
<dbReference type="EMBL" id="JAULSU010000003">
    <property type="protein sequence ID" value="KAK0624160.1"/>
    <property type="molecule type" value="Genomic_DNA"/>
</dbReference>
<feature type="signal peptide" evidence="1">
    <location>
        <begin position="1"/>
        <end position="20"/>
    </location>
</feature>
<gene>
    <name evidence="2" type="ORF">B0T14DRAFT_536748</name>
</gene>
<organism evidence="2 3">
    <name type="scientific">Immersiella caudata</name>
    <dbReference type="NCBI Taxonomy" id="314043"/>
    <lineage>
        <taxon>Eukaryota</taxon>
        <taxon>Fungi</taxon>
        <taxon>Dikarya</taxon>
        <taxon>Ascomycota</taxon>
        <taxon>Pezizomycotina</taxon>
        <taxon>Sordariomycetes</taxon>
        <taxon>Sordariomycetidae</taxon>
        <taxon>Sordariales</taxon>
        <taxon>Lasiosphaeriaceae</taxon>
        <taxon>Immersiella</taxon>
    </lineage>
</organism>
<accession>A0AA39WYX1</accession>
<evidence type="ECO:0000313" key="3">
    <source>
        <dbReference type="Proteomes" id="UP001175000"/>
    </source>
</evidence>
<name>A0AA39WYX1_9PEZI</name>
<keyword evidence="1" id="KW-0732">Signal</keyword>
<comment type="caution">
    <text evidence="2">The sequence shown here is derived from an EMBL/GenBank/DDBJ whole genome shotgun (WGS) entry which is preliminary data.</text>
</comment>
<evidence type="ECO:0000313" key="2">
    <source>
        <dbReference type="EMBL" id="KAK0624160.1"/>
    </source>
</evidence>
<sequence length="180" mass="19420">MLSPPKTYLFLLITVSIVLASPALPKRQSCNEGTQLICYGKPNGESQKIDPEDLAYVASVVRRHVRRNPTDPPYYHMPPNPNFECEEWSLGAEGTVSVAVKHTSPRLDTAVLLEDVANTIDGGENATPEQISKSLLGCGENGGQVGVLVNTSNPLYSSEAYKAKKTTTSGLIVKAYKNTA</sequence>
<evidence type="ECO:0000256" key="1">
    <source>
        <dbReference type="SAM" id="SignalP"/>
    </source>
</evidence>
<dbReference type="AlphaFoldDB" id="A0AA39WYX1"/>
<proteinExistence type="predicted"/>
<reference evidence="2" key="1">
    <citation type="submission" date="2023-06" db="EMBL/GenBank/DDBJ databases">
        <title>Genome-scale phylogeny and comparative genomics of the fungal order Sordariales.</title>
        <authorList>
            <consortium name="Lawrence Berkeley National Laboratory"/>
            <person name="Hensen N."/>
            <person name="Bonometti L."/>
            <person name="Westerberg I."/>
            <person name="Brannstrom I.O."/>
            <person name="Guillou S."/>
            <person name="Cros-Aarteil S."/>
            <person name="Calhoun S."/>
            <person name="Haridas S."/>
            <person name="Kuo A."/>
            <person name="Mondo S."/>
            <person name="Pangilinan J."/>
            <person name="Riley R."/>
            <person name="Labutti K."/>
            <person name="Andreopoulos B."/>
            <person name="Lipzen A."/>
            <person name="Chen C."/>
            <person name="Yanf M."/>
            <person name="Daum C."/>
            <person name="Ng V."/>
            <person name="Clum A."/>
            <person name="Steindorff A."/>
            <person name="Ohm R."/>
            <person name="Martin F."/>
            <person name="Silar P."/>
            <person name="Natvig D."/>
            <person name="Lalanne C."/>
            <person name="Gautier V."/>
            <person name="Ament-Velasquez S.L."/>
            <person name="Kruys A."/>
            <person name="Hutchinson M.I."/>
            <person name="Powell A.J."/>
            <person name="Barry K."/>
            <person name="Miller A.N."/>
            <person name="Grigoriev I.V."/>
            <person name="Debuchy R."/>
            <person name="Gladieux P."/>
            <person name="Thoren M.H."/>
            <person name="Johannesson H."/>
        </authorList>
    </citation>
    <scope>NUCLEOTIDE SEQUENCE</scope>
    <source>
        <strain evidence="2">CBS 606.72</strain>
    </source>
</reference>
<feature type="chain" id="PRO_5041304385" evidence="1">
    <location>
        <begin position="21"/>
        <end position="180"/>
    </location>
</feature>